<evidence type="ECO:0000313" key="2">
    <source>
        <dbReference type="EMBL" id="NYI07085.1"/>
    </source>
</evidence>
<protein>
    <submittedName>
        <fullName evidence="2">Uncharacterized protein</fullName>
    </submittedName>
</protein>
<accession>A0A852ZYE4</accession>
<feature type="region of interest" description="Disordered" evidence="1">
    <location>
        <begin position="1"/>
        <end position="40"/>
    </location>
</feature>
<name>A0A852ZYE4_9ACTN</name>
<evidence type="ECO:0000256" key="1">
    <source>
        <dbReference type="SAM" id="MobiDB-lite"/>
    </source>
</evidence>
<reference evidence="2 3" key="1">
    <citation type="submission" date="2020-07" db="EMBL/GenBank/DDBJ databases">
        <title>Sequencing the genomes of 1000 actinobacteria strains.</title>
        <authorList>
            <person name="Klenk H.-P."/>
        </authorList>
    </citation>
    <scope>NUCLEOTIDE SEQUENCE [LARGE SCALE GENOMIC DNA]</scope>
    <source>
        <strain evidence="2 3">DSM 42178</strain>
    </source>
</reference>
<proteinExistence type="predicted"/>
<keyword evidence="3" id="KW-1185">Reference proteome</keyword>
<comment type="caution">
    <text evidence="2">The sequence shown here is derived from an EMBL/GenBank/DDBJ whole genome shotgun (WGS) entry which is preliminary data.</text>
</comment>
<dbReference type="Proteomes" id="UP000567795">
    <property type="component" value="Unassembled WGS sequence"/>
</dbReference>
<organism evidence="2 3">
    <name type="scientific">Allostreptomyces psammosilenae</name>
    <dbReference type="NCBI Taxonomy" id="1892865"/>
    <lineage>
        <taxon>Bacteria</taxon>
        <taxon>Bacillati</taxon>
        <taxon>Actinomycetota</taxon>
        <taxon>Actinomycetes</taxon>
        <taxon>Kitasatosporales</taxon>
        <taxon>Streptomycetaceae</taxon>
        <taxon>Allostreptomyces</taxon>
    </lineage>
</organism>
<gene>
    <name evidence="2" type="ORF">FHU37_004028</name>
</gene>
<feature type="compositionally biased region" description="Low complexity" evidence="1">
    <location>
        <begin position="7"/>
        <end position="24"/>
    </location>
</feature>
<dbReference type="RefSeq" id="WP_179812181.1">
    <property type="nucleotide sequence ID" value="NZ_JACBZD010000001.1"/>
</dbReference>
<sequence length="78" mass="8066">MDESENATAAEAPYCAPATPTTRPGPRDAVGAEAGDEQGPRADCVLCGKPTEFPASVPGMPLCPVCEWQESQRAQCSG</sequence>
<evidence type="ECO:0000313" key="3">
    <source>
        <dbReference type="Proteomes" id="UP000567795"/>
    </source>
</evidence>
<dbReference type="EMBL" id="JACBZD010000001">
    <property type="protein sequence ID" value="NYI07085.1"/>
    <property type="molecule type" value="Genomic_DNA"/>
</dbReference>
<dbReference type="AlphaFoldDB" id="A0A852ZYE4"/>